<organism evidence="2 3">
    <name type="scientific">Chryseobacterium vrystaatense</name>
    <dbReference type="NCBI Taxonomy" id="307480"/>
    <lineage>
        <taxon>Bacteria</taxon>
        <taxon>Pseudomonadati</taxon>
        <taxon>Bacteroidota</taxon>
        <taxon>Flavobacteriia</taxon>
        <taxon>Flavobacteriales</taxon>
        <taxon>Weeksellaceae</taxon>
        <taxon>Chryseobacterium group</taxon>
        <taxon>Chryseobacterium</taxon>
    </lineage>
</organism>
<dbReference type="PANTHER" id="PTHR46825">
    <property type="entry name" value="D-ALANYL-D-ALANINE-CARBOXYPEPTIDASE/ENDOPEPTIDASE AMPH"/>
    <property type="match status" value="1"/>
</dbReference>
<feature type="domain" description="Beta-lactamase-related" evidence="1">
    <location>
        <begin position="44"/>
        <end position="323"/>
    </location>
</feature>
<dbReference type="InterPro" id="IPR050491">
    <property type="entry name" value="AmpC-like"/>
</dbReference>
<dbReference type="InterPro" id="IPR012338">
    <property type="entry name" value="Beta-lactam/transpept-like"/>
</dbReference>
<protein>
    <submittedName>
        <fullName evidence="2">CubicO group peptidase, beta-lactamase class C family</fullName>
    </submittedName>
</protein>
<sequence>MQTKLTLLFLILIFSETKAQKADDFSKKIDSVITSSDPVKFNGTVLITKAGKVKYAKTFGYKDFDAGIELKPDDQFEIMSNSKQITAVLILKQVEKGNINLQSPIKKYLPYLNQSWADSVTVHQLLNHTHGIADTEKPLLFKPGSQFKYGNLSYMLLGEMLEKISGKTYVELANELFRQVKMKNTFCYTEDHKRNLVPGYMNNENNFARVQQSFLNKDNIPAAGIVSTAYDLSLWDDALFNGKLLKSGTFKMMTSATTMSQHQVFGKENMGFGYNVRVIKESGMNYFAVTGLGDGFTCLNAHFPDNDVSLIILENQMPESREYWSYKEAVIKNIVLKSSLLGGQKDLTDPILK</sequence>
<dbReference type="SUPFAM" id="SSF56601">
    <property type="entry name" value="beta-lactamase/transpeptidase-like"/>
    <property type="match status" value="1"/>
</dbReference>
<dbReference type="Proteomes" id="UP000184108">
    <property type="component" value="Unassembled WGS sequence"/>
</dbReference>
<accession>A0A1M5G6S2</accession>
<evidence type="ECO:0000313" key="3">
    <source>
        <dbReference type="Proteomes" id="UP000184108"/>
    </source>
</evidence>
<evidence type="ECO:0000259" key="1">
    <source>
        <dbReference type="Pfam" id="PF00144"/>
    </source>
</evidence>
<evidence type="ECO:0000313" key="2">
    <source>
        <dbReference type="EMBL" id="SHF99510.1"/>
    </source>
</evidence>
<name>A0A1M5G6S2_9FLAO</name>
<dbReference type="PANTHER" id="PTHR46825:SF9">
    <property type="entry name" value="BETA-LACTAMASE-RELATED DOMAIN-CONTAINING PROTEIN"/>
    <property type="match status" value="1"/>
</dbReference>
<dbReference type="RefSeq" id="WP_073174529.1">
    <property type="nucleotide sequence ID" value="NZ_FQVE01000004.1"/>
</dbReference>
<gene>
    <name evidence="2" type="ORF">SAMN02787073_3255</name>
</gene>
<reference evidence="3" key="1">
    <citation type="submission" date="2016-11" db="EMBL/GenBank/DDBJ databases">
        <authorList>
            <person name="Varghese N."/>
            <person name="Submissions S."/>
        </authorList>
    </citation>
    <scope>NUCLEOTIDE SEQUENCE [LARGE SCALE GENOMIC DNA]</scope>
    <source>
        <strain evidence="3">YR203</strain>
    </source>
</reference>
<dbReference type="Pfam" id="PF00144">
    <property type="entry name" value="Beta-lactamase"/>
    <property type="match status" value="1"/>
</dbReference>
<dbReference type="AlphaFoldDB" id="A0A1M5G6S2"/>
<proteinExistence type="predicted"/>
<dbReference type="InterPro" id="IPR001466">
    <property type="entry name" value="Beta-lactam-related"/>
</dbReference>
<dbReference type="EMBL" id="FQVE01000004">
    <property type="protein sequence ID" value="SHF99510.1"/>
    <property type="molecule type" value="Genomic_DNA"/>
</dbReference>
<dbReference type="Gene3D" id="3.40.710.10">
    <property type="entry name" value="DD-peptidase/beta-lactamase superfamily"/>
    <property type="match status" value="1"/>
</dbReference>